<accession>A0ABT1BYF7</accession>
<dbReference type="Proteomes" id="UP001204015">
    <property type="component" value="Unassembled WGS sequence"/>
</dbReference>
<evidence type="ECO:0000256" key="6">
    <source>
        <dbReference type="ARBA" id="ARBA00023136"/>
    </source>
</evidence>
<sequence>MMNQVKFTMSLRIFALLCGFILSANGFAQQIIVKGHIKDVSGEPIIGATIRFANGNSGTVSDLNGDFTLKANTSENLTITYVGYQKATVKAIPRLTVILKEDNKMLNDIVVIGYGTVKKSDATGSVVSVEADQLNKGLATSPADLLQGKATGVQIISNGGGPGAGSSIRIRGGSSLSASNDPLIVIDGLPISSTSISGQSDILSSINPNDIESFSILKDASATAIYGSRASNGVIVITTKRGTSGKPQVTVDLTSSFQKIAKKVDVMNANEFKEFFMDNYGSNENAVASLGNSRTNWQNEIYRTAWTEEINAGISGGYMTKNKAFSLPYRISTGFLNDDGIVKTTNMKRGTLSFNLTPTLLDNRLTINLNGNGVYSKNTFADDGVINAAVQYDPMKPVYDTSGILGYTAWQTSSRVSNTMSTLNPVAMLNAEDKTSNIRRFIGNTQFDYKFFYIPGLRANLNLGIDVSTSDGWNHWLKGSEVSFHDKVQNGAGLWEKYTQFRRDQTLEFYLDYAKDLKSIASHFDILGGYSWQHFYNKTTDIKKSADGTSDYASTPLTKTESYLISFYGRLNYSLMDRYLFTFTLRDDGTSRFQNNKWGLFPSLALAWRMSEEPFMKQINWLSNLKLRLGYGITGQQNIGQGDYPSIPTYHMNQGGSYYQFGDQVIIPITPKAYDADIKWESTTTYNLGLDFGFLNNRINGSIDAYQRKTKDLLNYVPIPAGTNLSNYLLMNIGNLKNTGLELTLNFVPIENRNWHWDIGFNVSYNKNKITKLTADDNPDYVGVLTGGISGGVGNNVQIYQVGQAAGSFYVYQQAYDSNHHPIEGTYVDRNGDGQINEKDKYVYKHPNADVFMGFNTEVRYNQWTLSASLRASLGNYVYDNVASNNEMKADMWTNNFIANRLKSAVNSNFSQAQYLSDYYVRNASFLKLDKITLGYNATKWLQLHLTVQNVFTITKYDGVDPELPITTDNKQGGIDNNMYPRPRTVLFGASFKF</sequence>
<evidence type="ECO:0000256" key="3">
    <source>
        <dbReference type="ARBA" id="ARBA00022452"/>
    </source>
</evidence>
<dbReference type="NCBIfam" id="TIGR04056">
    <property type="entry name" value="OMP_RagA_SusC"/>
    <property type="match status" value="1"/>
</dbReference>
<dbReference type="SUPFAM" id="SSF56935">
    <property type="entry name" value="Porins"/>
    <property type="match status" value="1"/>
</dbReference>
<feature type="domain" description="TonB-dependent receptor-like beta-barrel" evidence="11">
    <location>
        <begin position="402"/>
        <end position="869"/>
    </location>
</feature>
<feature type="signal peptide" evidence="10">
    <location>
        <begin position="1"/>
        <end position="28"/>
    </location>
</feature>
<dbReference type="SUPFAM" id="SSF49464">
    <property type="entry name" value="Carboxypeptidase regulatory domain-like"/>
    <property type="match status" value="1"/>
</dbReference>
<dbReference type="InterPro" id="IPR012910">
    <property type="entry name" value="Plug_dom"/>
</dbReference>
<dbReference type="Pfam" id="PF13715">
    <property type="entry name" value="CarbopepD_reg_2"/>
    <property type="match status" value="1"/>
</dbReference>
<comment type="caution">
    <text evidence="13">The sequence shown here is derived from an EMBL/GenBank/DDBJ whole genome shotgun (WGS) entry which is preliminary data.</text>
</comment>
<gene>
    <name evidence="13" type="ORF">NG821_07655</name>
</gene>
<dbReference type="Gene3D" id="2.170.130.10">
    <property type="entry name" value="TonB-dependent receptor, plug domain"/>
    <property type="match status" value="1"/>
</dbReference>
<reference evidence="13 14" key="1">
    <citation type="submission" date="2022-06" db="EMBL/GenBank/DDBJ databases">
        <title>A taxonomic note on the genus Prevotella: Description of four novel genera and emended description of the genera Hallella and Xylanibacter.</title>
        <authorList>
            <person name="Hitch T.C.A."/>
        </authorList>
    </citation>
    <scope>NUCLEOTIDE SEQUENCE [LARGE SCALE GENOMIC DNA]</scope>
    <source>
        <strain evidence="13 14">DSM 100619</strain>
    </source>
</reference>
<feature type="chain" id="PRO_5045291734" evidence="10">
    <location>
        <begin position="29"/>
        <end position="994"/>
    </location>
</feature>
<evidence type="ECO:0000313" key="14">
    <source>
        <dbReference type="Proteomes" id="UP001204015"/>
    </source>
</evidence>
<dbReference type="InterPro" id="IPR023996">
    <property type="entry name" value="TonB-dep_OMP_SusC/RagA"/>
</dbReference>
<evidence type="ECO:0000256" key="8">
    <source>
        <dbReference type="PROSITE-ProRule" id="PRU01360"/>
    </source>
</evidence>
<dbReference type="InterPro" id="IPR023997">
    <property type="entry name" value="TonB-dep_OMP_SusC/RagA_CS"/>
</dbReference>
<name>A0ABT1BYF7_9BACT</name>
<keyword evidence="14" id="KW-1185">Reference proteome</keyword>
<keyword evidence="7 8" id="KW-0998">Cell outer membrane</keyword>
<keyword evidence="13" id="KW-0675">Receptor</keyword>
<dbReference type="InterPro" id="IPR036942">
    <property type="entry name" value="Beta-barrel_TonB_sf"/>
</dbReference>
<dbReference type="Pfam" id="PF07715">
    <property type="entry name" value="Plug"/>
    <property type="match status" value="1"/>
</dbReference>
<evidence type="ECO:0000256" key="4">
    <source>
        <dbReference type="ARBA" id="ARBA00022692"/>
    </source>
</evidence>
<dbReference type="InterPro" id="IPR000531">
    <property type="entry name" value="Beta-barrel_TonB"/>
</dbReference>
<evidence type="ECO:0000256" key="1">
    <source>
        <dbReference type="ARBA" id="ARBA00004571"/>
    </source>
</evidence>
<evidence type="ECO:0000259" key="12">
    <source>
        <dbReference type="Pfam" id="PF07715"/>
    </source>
</evidence>
<dbReference type="Gene3D" id="2.40.170.20">
    <property type="entry name" value="TonB-dependent receptor, beta-barrel domain"/>
    <property type="match status" value="1"/>
</dbReference>
<evidence type="ECO:0000256" key="7">
    <source>
        <dbReference type="ARBA" id="ARBA00023237"/>
    </source>
</evidence>
<evidence type="ECO:0000256" key="5">
    <source>
        <dbReference type="ARBA" id="ARBA00023077"/>
    </source>
</evidence>
<dbReference type="InterPro" id="IPR037066">
    <property type="entry name" value="Plug_dom_sf"/>
</dbReference>
<dbReference type="Pfam" id="PF00593">
    <property type="entry name" value="TonB_dep_Rec_b-barrel"/>
    <property type="match status" value="1"/>
</dbReference>
<evidence type="ECO:0000256" key="2">
    <source>
        <dbReference type="ARBA" id="ARBA00022448"/>
    </source>
</evidence>
<keyword evidence="10" id="KW-0732">Signal</keyword>
<organism evidence="13 14">
    <name type="scientific">Segatella cerevisiae</name>
    <dbReference type="NCBI Taxonomy" id="2053716"/>
    <lineage>
        <taxon>Bacteria</taxon>
        <taxon>Pseudomonadati</taxon>
        <taxon>Bacteroidota</taxon>
        <taxon>Bacteroidia</taxon>
        <taxon>Bacteroidales</taxon>
        <taxon>Prevotellaceae</taxon>
        <taxon>Segatella</taxon>
    </lineage>
</organism>
<keyword evidence="3 8" id="KW-1134">Transmembrane beta strand</keyword>
<keyword evidence="2 8" id="KW-0813">Transport</keyword>
<comment type="similarity">
    <text evidence="8 9">Belongs to the TonB-dependent receptor family.</text>
</comment>
<comment type="subcellular location">
    <subcellularLocation>
        <location evidence="1 8">Cell outer membrane</location>
        <topology evidence="1 8">Multi-pass membrane protein</topology>
    </subcellularLocation>
</comment>
<keyword evidence="5 9" id="KW-0798">TonB box</keyword>
<dbReference type="EMBL" id="JAMXLY010000025">
    <property type="protein sequence ID" value="MCO6025715.1"/>
    <property type="molecule type" value="Genomic_DNA"/>
</dbReference>
<evidence type="ECO:0000256" key="9">
    <source>
        <dbReference type="RuleBase" id="RU003357"/>
    </source>
</evidence>
<proteinExistence type="inferred from homology"/>
<feature type="domain" description="TonB-dependent receptor plug" evidence="12">
    <location>
        <begin position="119"/>
        <end position="234"/>
    </location>
</feature>
<keyword evidence="6 8" id="KW-0472">Membrane</keyword>
<dbReference type="InterPro" id="IPR008969">
    <property type="entry name" value="CarboxyPept-like_regulatory"/>
</dbReference>
<dbReference type="NCBIfam" id="TIGR04057">
    <property type="entry name" value="SusC_RagA_signa"/>
    <property type="match status" value="1"/>
</dbReference>
<dbReference type="Gene3D" id="2.60.40.1120">
    <property type="entry name" value="Carboxypeptidase-like, regulatory domain"/>
    <property type="match status" value="1"/>
</dbReference>
<evidence type="ECO:0000313" key="13">
    <source>
        <dbReference type="EMBL" id="MCO6025715.1"/>
    </source>
</evidence>
<dbReference type="InterPro" id="IPR039426">
    <property type="entry name" value="TonB-dep_rcpt-like"/>
</dbReference>
<evidence type="ECO:0000256" key="10">
    <source>
        <dbReference type="SAM" id="SignalP"/>
    </source>
</evidence>
<keyword evidence="4 8" id="KW-0812">Transmembrane</keyword>
<dbReference type="PROSITE" id="PS52016">
    <property type="entry name" value="TONB_DEPENDENT_REC_3"/>
    <property type="match status" value="1"/>
</dbReference>
<evidence type="ECO:0000259" key="11">
    <source>
        <dbReference type="Pfam" id="PF00593"/>
    </source>
</evidence>
<protein>
    <submittedName>
        <fullName evidence="13">TonB-dependent receptor</fullName>
    </submittedName>
</protein>